<dbReference type="Gene3D" id="3.40.640.10">
    <property type="entry name" value="Type I PLP-dependent aspartate aminotransferase-like (Major domain)"/>
    <property type="match status" value="2"/>
</dbReference>
<proteinExistence type="inferred from homology"/>
<evidence type="ECO:0000256" key="1">
    <source>
        <dbReference type="ARBA" id="ARBA00009533"/>
    </source>
</evidence>
<comment type="similarity">
    <text evidence="1">Belongs to the group II decarboxylase family.</text>
</comment>
<dbReference type="SUPFAM" id="SSF53383">
    <property type="entry name" value="PLP-dependent transferases"/>
    <property type="match status" value="2"/>
</dbReference>
<feature type="region of interest" description="Disordered" evidence="3">
    <location>
        <begin position="38"/>
        <end position="83"/>
    </location>
</feature>
<dbReference type="GO" id="GO:0016831">
    <property type="term" value="F:carboxy-lyase activity"/>
    <property type="evidence" value="ECO:0007669"/>
    <property type="project" value="UniProtKB-KW"/>
</dbReference>
<keyword evidence="5" id="KW-1185">Reference proteome</keyword>
<name>A0A395SCE5_FUSSP</name>
<dbReference type="PANTHER" id="PTHR46101">
    <property type="match status" value="1"/>
</dbReference>
<dbReference type="InterPro" id="IPR015421">
    <property type="entry name" value="PyrdxlP-dep_Trfase_major"/>
</dbReference>
<protein>
    <submittedName>
        <fullName evidence="4">Histidine decarboxylase</fullName>
    </submittedName>
</protein>
<reference evidence="4 5" key="1">
    <citation type="journal article" date="2018" name="PLoS Pathog.">
        <title>Evolution of structural diversity of trichothecenes, a family of toxins produced by plant pathogenic and entomopathogenic fungi.</title>
        <authorList>
            <person name="Proctor R.H."/>
            <person name="McCormick S.P."/>
            <person name="Kim H.S."/>
            <person name="Cardoza R.E."/>
            <person name="Stanley A.M."/>
            <person name="Lindo L."/>
            <person name="Kelly A."/>
            <person name="Brown D.W."/>
            <person name="Lee T."/>
            <person name="Vaughan M.M."/>
            <person name="Alexander N.J."/>
            <person name="Busman M."/>
            <person name="Gutierrez S."/>
        </authorList>
    </citation>
    <scope>NUCLEOTIDE SEQUENCE [LARGE SCALE GENOMIC DNA]</scope>
    <source>
        <strain evidence="4 5">NRRL 3299</strain>
    </source>
</reference>
<dbReference type="PANTHER" id="PTHR46101:SF2">
    <property type="entry name" value="SERINE DECARBOXYLASE"/>
    <property type="match status" value="1"/>
</dbReference>
<comment type="caution">
    <text evidence="4">The sequence shown here is derived from an EMBL/GenBank/DDBJ whole genome shotgun (WGS) entry which is preliminary data.</text>
</comment>
<sequence>MPSFYDSDFSSYHVPTTTQNRNPDPSIVWMLEKLQINPDGNGSLSPPGKRQAPNSSPLESHVRKPLEVRGEAQRTATSSPPCTIKESFLHGRSQWIDEPVITKWREPSKELRGVLAQADQLYHQWSLSKPSPFDPFFDKLWMETADILRDVGLPWHNNNLNMPDEIDSSWPFHFKTFERVAILAKGKRVQDSDASGYITNWSEGNYYGIRALKQELYSHYPKQEPILLIDHLESELAKAASQIFGLEWHRVSLKDSNTLMDTVRRLTTNGERPIIFAATLANTSGEVDDISMIDKISRNFPLILHLDASRVFDFLTTVGEEFRRLLGIPSLRLHHAKHGERGCLVNGEIMASTIVAGGSNAYVHPPPVVALKPKLLGNQTPTRVEYVRGTDGTLSGSRDSIGPLMLCLQELRFGNRGFRDIYESCFIRRMRLMNELKSLDIQVHAPSTSLDLIIRVPAGRSSDLLDLGAKAIRGDKYLLTMQPSISGENIRSLLRVLGSHDDLLLSKASVQIELQSPTSRYHLPDGVVEKVWQTVQSFKIAARYSCGYPLNQAPYSALGPVIGHFLGVRIPEEWARCEASKILQQRKRALGLLTEKSQKSFNACFTTGSTMGNRIGLHTGLIQHPDAFVYFSSASHYSVKKTVKDCDTWTRRWTPGRVPRFAEIPADAYGRMIPNALRQQVLSDKAECNAHREQYRMILFANKGTTFVGGQDDIVELTQTLAQIEVVPSYIHVDGALDLGFVADGLLLGPPGAQGASSKTPVVQGITLSHHKVFGVMVSGEVISYCPNHCKQFDALAGTVDPRAVFETWLFEKTYTTADLVTIWNYCLGNARMLRELLAEHKIPTHFNQDSIMTLLEYPPRWLVQEFHLAPEGDWVHFITMPHICPTTVRQFVRAVAAIDTNCGTAFDYVGHSLASSLRLSGRAQLRRLTSRNTYSEKVLAVANLAILQNLQAQRVRDDLGLRMLHDIRTRFIYSAMSFAAFDDMNEPLVVFLADGTGDRVLKPSLMLSKHNDYPFVYVASKSKDAKHQLLGPTFVAASEAEFGKAAALDRAKSVQQLSAKPRKALVHKLGHFGYVVPDFINVLAWKLQYCSIPIYNGLGKAVESLRIGDMTAEDILDQFSESEQSREQDDHNAHNENSSADANTWAFALVSTGLKAAIHLLAMIDPAIDEVPPSEATWHLVNDPDNSQFQMPMERMSELFPILVRDDERRG</sequence>
<dbReference type="STRING" id="5514.A0A395SCE5"/>
<evidence type="ECO:0000313" key="5">
    <source>
        <dbReference type="Proteomes" id="UP000266152"/>
    </source>
</evidence>
<dbReference type="InterPro" id="IPR051151">
    <property type="entry name" value="Group_II_Decarboxylase"/>
</dbReference>
<keyword evidence="2" id="KW-0456">Lyase</keyword>
<organism evidence="4 5">
    <name type="scientific">Fusarium sporotrichioides</name>
    <dbReference type="NCBI Taxonomy" id="5514"/>
    <lineage>
        <taxon>Eukaryota</taxon>
        <taxon>Fungi</taxon>
        <taxon>Dikarya</taxon>
        <taxon>Ascomycota</taxon>
        <taxon>Pezizomycotina</taxon>
        <taxon>Sordariomycetes</taxon>
        <taxon>Hypocreomycetidae</taxon>
        <taxon>Hypocreales</taxon>
        <taxon>Nectriaceae</taxon>
        <taxon>Fusarium</taxon>
    </lineage>
</organism>
<dbReference type="Proteomes" id="UP000266152">
    <property type="component" value="Unassembled WGS sequence"/>
</dbReference>
<evidence type="ECO:0000256" key="3">
    <source>
        <dbReference type="SAM" id="MobiDB-lite"/>
    </source>
</evidence>
<evidence type="ECO:0000313" key="4">
    <source>
        <dbReference type="EMBL" id="RGP70084.1"/>
    </source>
</evidence>
<feature type="compositionally biased region" description="Polar residues" evidence="3">
    <location>
        <begin position="8"/>
        <end position="23"/>
    </location>
</feature>
<accession>A0A395SCE5</accession>
<dbReference type="InterPro" id="IPR015424">
    <property type="entry name" value="PyrdxlP-dep_Trfase"/>
</dbReference>
<keyword evidence="2" id="KW-0210">Decarboxylase</keyword>
<dbReference type="AlphaFoldDB" id="A0A395SCE5"/>
<evidence type="ECO:0000256" key="2">
    <source>
        <dbReference type="ARBA" id="ARBA00022793"/>
    </source>
</evidence>
<feature type="compositionally biased region" description="Basic and acidic residues" evidence="3">
    <location>
        <begin position="60"/>
        <end position="72"/>
    </location>
</feature>
<feature type="region of interest" description="Disordered" evidence="3">
    <location>
        <begin position="1"/>
        <end position="24"/>
    </location>
</feature>
<dbReference type="EMBL" id="PXOF01000054">
    <property type="protein sequence ID" value="RGP70084.1"/>
    <property type="molecule type" value="Genomic_DNA"/>
</dbReference>
<gene>
    <name evidence="4" type="ORF">FSPOR_4196</name>
</gene>